<reference evidence="9" key="1">
    <citation type="journal article" date="2015" name="ISME J.">
        <title>Draft Genome Sequence of Streptomyces incarnatus NRRL8089, which Produces the Nucleoside Antibiotic Sinefungin.</title>
        <authorList>
            <person name="Oshima K."/>
            <person name="Hattori M."/>
            <person name="Shimizu H."/>
            <person name="Fukuda K."/>
            <person name="Nemoto M."/>
            <person name="Inagaki K."/>
            <person name="Tamura T."/>
        </authorList>
    </citation>
    <scope>NUCLEOTIDE SEQUENCE</scope>
    <source>
        <strain evidence="9">FACHB-1277</strain>
    </source>
</reference>
<sequence>MVTTTWQMPEPIQPPDWLQQQVGNFAALLLCQRGIVEPDRVAAFLSAAAYQPTAAAALPEMPQAIARIKLALQAGQTIAIWGDFDADGITATAVLWEGLGHFLVRGDRLFFYIPDRLKESHGISVKGIDQLRSQLQQQDRNLDLIISCDNGSTSLEAINYANELGIDVIVTDHHTLPDLRPPVAAIVNPRYLPEEHPLFHLSGVAVAYKLMEALYDQFPERDRDSLEKLLDLVAIGLVADLVNLKDDCRYLAQRGIERLRQKQRLGVKLLLEQCKQAGDRPIDISFGIAPRLNAVSRIWGDVRKCVELLTTDDPNLAKQLVAQTEIANTERKALQRLVFKQVQAKIAQLDLSTTGIIVLVDAQWSVGVLGLVAGQVVAEYGRPTILSTLEDGIARGSARSLSGINLYELLKGQEHLLLGFGGHPLAGGLSFKFENLRLLTEALDQRFWSQYGQLQMRTIAIDLEVTIPDLNRELFNQFKQLEPFGMGNPSPKLLLRNCRFIRKSHKKIRGSKGQKIEYLKTDFTLGDRQGNQITGDWWGHYAYELPDTEGECDLVVELIYNARDDFYHVRLMDVHRSAESQIYDIVTPKPQAVSAIAPSKLRLDSTTAKAHETWRTLLGIAKYLSRTGESVPRSRLAAKLGIDHPRVLAIGLEELPRYGYAVQHDDHGDLISIRAVNLVPHKSWQSSLFIQSVNEWLFQHQFVNPEILAD</sequence>
<feature type="domain" description="DHHA1" evidence="7">
    <location>
        <begin position="356"/>
        <end position="447"/>
    </location>
</feature>
<keyword evidence="4" id="KW-0378">Hydrolase</keyword>
<evidence type="ECO:0000259" key="7">
    <source>
        <dbReference type="Pfam" id="PF02272"/>
    </source>
</evidence>
<dbReference type="InterPro" id="IPR041122">
    <property type="entry name" value="RecJ_OB"/>
</dbReference>
<keyword evidence="5 9" id="KW-0269">Exonuclease</keyword>
<feature type="domain" description="DDH" evidence="6">
    <location>
        <begin position="78"/>
        <end position="236"/>
    </location>
</feature>
<evidence type="ECO:0000256" key="3">
    <source>
        <dbReference type="ARBA" id="ARBA00022722"/>
    </source>
</evidence>
<dbReference type="Pfam" id="PF01368">
    <property type="entry name" value="DHH"/>
    <property type="match status" value="1"/>
</dbReference>
<evidence type="ECO:0000259" key="8">
    <source>
        <dbReference type="Pfam" id="PF17768"/>
    </source>
</evidence>
<dbReference type="NCBIfam" id="TIGR00644">
    <property type="entry name" value="recJ"/>
    <property type="match status" value="1"/>
</dbReference>
<evidence type="ECO:0000259" key="6">
    <source>
        <dbReference type="Pfam" id="PF01368"/>
    </source>
</evidence>
<dbReference type="Pfam" id="PF17768">
    <property type="entry name" value="RecJ_OB"/>
    <property type="match status" value="1"/>
</dbReference>
<dbReference type="InterPro" id="IPR038763">
    <property type="entry name" value="DHH_sf"/>
</dbReference>
<gene>
    <name evidence="9" type="primary">recJ</name>
    <name evidence="9" type="ORF">H6F44_15735</name>
</gene>
<protein>
    <recommendedName>
        <fullName evidence="2">Single-stranded-DNA-specific exonuclease RecJ</fullName>
    </recommendedName>
</protein>
<comment type="similarity">
    <text evidence="1">Belongs to the RecJ family.</text>
</comment>
<keyword evidence="10" id="KW-1185">Reference proteome</keyword>
<dbReference type="RefSeq" id="WP_190351979.1">
    <property type="nucleotide sequence ID" value="NZ_JACJPY010000057.1"/>
</dbReference>
<dbReference type="InterPro" id="IPR051673">
    <property type="entry name" value="SSDNA_exonuclease_RecJ"/>
</dbReference>
<evidence type="ECO:0000256" key="4">
    <source>
        <dbReference type="ARBA" id="ARBA00022801"/>
    </source>
</evidence>
<keyword evidence="3" id="KW-0540">Nuclease</keyword>
<dbReference type="Pfam" id="PF02272">
    <property type="entry name" value="DHHA1"/>
    <property type="match status" value="1"/>
</dbReference>
<dbReference type="GO" id="GO:0006281">
    <property type="term" value="P:DNA repair"/>
    <property type="evidence" value="ECO:0007669"/>
    <property type="project" value="InterPro"/>
</dbReference>
<dbReference type="Gene3D" id="3.90.1640.30">
    <property type="match status" value="1"/>
</dbReference>
<proteinExistence type="inferred from homology"/>
<dbReference type="AlphaFoldDB" id="A0A926UVD7"/>
<dbReference type="InterPro" id="IPR003156">
    <property type="entry name" value="DHHA1_dom"/>
</dbReference>
<dbReference type="GO" id="GO:0006310">
    <property type="term" value="P:DNA recombination"/>
    <property type="evidence" value="ECO:0007669"/>
    <property type="project" value="InterPro"/>
</dbReference>
<dbReference type="Proteomes" id="UP000631421">
    <property type="component" value="Unassembled WGS sequence"/>
</dbReference>
<dbReference type="InterPro" id="IPR001667">
    <property type="entry name" value="DDH_dom"/>
</dbReference>
<accession>A0A926UVD7</accession>
<comment type="caution">
    <text evidence="9">The sequence shown here is derived from an EMBL/GenBank/DDBJ whole genome shotgun (WGS) entry which is preliminary data.</text>
</comment>
<dbReference type="PANTHER" id="PTHR30255:SF2">
    <property type="entry name" value="SINGLE-STRANDED-DNA-SPECIFIC EXONUCLEASE RECJ"/>
    <property type="match status" value="1"/>
</dbReference>
<dbReference type="GO" id="GO:0003676">
    <property type="term" value="F:nucleic acid binding"/>
    <property type="evidence" value="ECO:0007669"/>
    <property type="project" value="InterPro"/>
</dbReference>
<dbReference type="SUPFAM" id="SSF64182">
    <property type="entry name" value="DHH phosphoesterases"/>
    <property type="match status" value="1"/>
</dbReference>
<dbReference type="Gene3D" id="3.10.310.30">
    <property type="match status" value="1"/>
</dbReference>
<dbReference type="GO" id="GO:0008409">
    <property type="term" value="F:5'-3' exonuclease activity"/>
    <property type="evidence" value="ECO:0007669"/>
    <property type="project" value="InterPro"/>
</dbReference>
<evidence type="ECO:0000256" key="2">
    <source>
        <dbReference type="ARBA" id="ARBA00019841"/>
    </source>
</evidence>
<evidence type="ECO:0000313" key="10">
    <source>
        <dbReference type="Proteomes" id="UP000631421"/>
    </source>
</evidence>
<dbReference type="EMBL" id="JACJPY010000057">
    <property type="protein sequence ID" value="MBD2151561.1"/>
    <property type="molecule type" value="Genomic_DNA"/>
</dbReference>
<organism evidence="9 10">
    <name type="scientific">Pseudanabaena cinerea FACHB-1277</name>
    <dbReference type="NCBI Taxonomy" id="2949581"/>
    <lineage>
        <taxon>Bacteria</taxon>
        <taxon>Bacillati</taxon>
        <taxon>Cyanobacteriota</taxon>
        <taxon>Cyanophyceae</taxon>
        <taxon>Pseudanabaenales</taxon>
        <taxon>Pseudanabaenaceae</taxon>
        <taxon>Pseudanabaena</taxon>
        <taxon>Pseudanabaena cinerea</taxon>
    </lineage>
</organism>
<reference evidence="9" key="2">
    <citation type="submission" date="2020-08" db="EMBL/GenBank/DDBJ databases">
        <authorList>
            <person name="Chen M."/>
            <person name="Teng W."/>
            <person name="Zhao L."/>
            <person name="Hu C."/>
            <person name="Zhou Y."/>
            <person name="Han B."/>
            <person name="Song L."/>
            <person name="Shu W."/>
        </authorList>
    </citation>
    <scope>NUCLEOTIDE SEQUENCE</scope>
    <source>
        <strain evidence="9">FACHB-1277</strain>
    </source>
</reference>
<dbReference type="PANTHER" id="PTHR30255">
    <property type="entry name" value="SINGLE-STRANDED-DNA-SPECIFIC EXONUCLEASE RECJ"/>
    <property type="match status" value="1"/>
</dbReference>
<dbReference type="InterPro" id="IPR004610">
    <property type="entry name" value="RecJ"/>
</dbReference>
<name>A0A926UVD7_9CYAN</name>
<evidence type="ECO:0000313" key="9">
    <source>
        <dbReference type="EMBL" id="MBD2151561.1"/>
    </source>
</evidence>
<feature type="domain" description="RecJ OB" evidence="8">
    <location>
        <begin position="461"/>
        <end position="561"/>
    </location>
</feature>
<evidence type="ECO:0000256" key="1">
    <source>
        <dbReference type="ARBA" id="ARBA00005915"/>
    </source>
</evidence>
<evidence type="ECO:0000256" key="5">
    <source>
        <dbReference type="ARBA" id="ARBA00022839"/>
    </source>
</evidence>